<sequence>MTQKKDIGKIVRDFGLAAVVLLIIIVMSFLSESFLTTNNITNILRQISINGVLAVGMTFVVLTGGIDLSVGSLVAVTSVICGSLLEGEMNTFLVCIIGVAAAMAFGLLNGYLVSYVGFQPFIATLATMTIGRGFAMVYADGKPYIIKDPSFIFIGQGKIAGIPTLVVILLVICMLGIIILNTTTFGRYIFAIGGNKNAARLSGVKTKKIEMLVYLLSGFCCGIVGLMLSARISSGQPTAGEGYELDAIAAVAIGGTSMNGGIGSLRGTILGFLILGLLSNSMNLMNIDSFYQNIVKGIIIILAVFLDMKTKGKQD</sequence>
<comment type="caution">
    <text evidence="7">The sequence shown here is derived from an EMBL/GenBank/DDBJ whole genome shotgun (WGS) entry which is preliminary data.</text>
</comment>
<organism evidence="7 8">
    <name type="scientific">Muricomes intestini</name>
    <dbReference type="NCBI Taxonomy" id="1796634"/>
    <lineage>
        <taxon>Bacteria</taxon>
        <taxon>Bacillati</taxon>
        <taxon>Bacillota</taxon>
        <taxon>Clostridia</taxon>
        <taxon>Lachnospirales</taxon>
        <taxon>Lachnospiraceae</taxon>
        <taxon>Muricomes</taxon>
    </lineage>
</organism>
<feature type="transmembrane region" description="Helical" evidence="6">
    <location>
        <begin position="14"/>
        <end position="31"/>
    </location>
</feature>
<keyword evidence="4 6" id="KW-1133">Transmembrane helix</keyword>
<feature type="transmembrane region" description="Helical" evidence="6">
    <location>
        <begin position="211"/>
        <end position="233"/>
    </location>
</feature>
<dbReference type="Pfam" id="PF02653">
    <property type="entry name" value="BPD_transp_2"/>
    <property type="match status" value="1"/>
</dbReference>
<evidence type="ECO:0000256" key="4">
    <source>
        <dbReference type="ARBA" id="ARBA00022989"/>
    </source>
</evidence>
<protein>
    <submittedName>
        <fullName evidence="7">Ribose transport system permease protein</fullName>
    </submittedName>
</protein>
<dbReference type="PANTHER" id="PTHR32196:SF72">
    <property type="entry name" value="RIBOSE IMPORT PERMEASE PROTEIN RBSC"/>
    <property type="match status" value="1"/>
</dbReference>
<keyword evidence="2" id="KW-1003">Cell membrane</keyword>
<keyword evidence="5 6" id="KW-0472">Membrane</keyword>
<evidence type="ECO:0000313" key="8">
    <source>
        <dbReference type="Proteomes" id="UP000295726"/>
    </source>
</evidence>
<dbReference type="RefSeq" id="WP_132378907.1">
    <property type="nucleotide sequence ID" value="NZ_DAISCH010000016.1"/>
</dbReference>
<feature type="transmembrane region" description="Helical" evidence="6">
    <location>
        <begin position="43"/>
        <end position="62"/>
    </location>
</feature>
<evidence type="ECO:0000256" key="5">
    <source>
        <dbReference type="ARBA" id="ARBA00023136"/>
    </source>
</evidence>
<dbReference type="GO" id="GO:0005886">
    <property type="term" value="C:plasma membrane"/>
    <property type="evidence" value="ECO:0007669"/>
    <property type="project" value="UniProtKB-SubCell"/>
</dbReference>
<evidence type="ECO:0000256" key="3">
    <source>
        <dbReference type="ARBA" id="ARBA00022692"/>
    </source>
</evidence>
<dbReference type="OrthoDB" id="9813906at2"/>
<reference evidence="7 8" key="1">
    <citation type="submission" date="2019-03" db="EMBL/GenBank/DDBJ databases">
        <title>Genomic Encyclopedia of Type Strains, Phase IV (KMG-IV): sequencing the most valuable type-strain genomes for metagenomic binning, comparative biology and taxonomic classification.</title>
        <authorList>
            <person name="Goeker M."/>
        </authorList>
    </citation>
    <scope>NUCLEOTIDE SEQUENCE [LARGE SCALE GENOMIC DNA]</scope>
    <source>
        <strain evidence="7 8">DSM 29489</strain>
    </source>
</reference>
<feature type="transmembrane region" description="Helical" evidence="6">
    <location>
        <begin position="245"/>
        <end position="278"/>
    </location>
</feature>
<dbReference type="CDD" id="cd06579">
    <property type="entry name" value="TM_PBP1_transp_AraH_like"/>
    <property type="match status" value="1"/>
</dbReference>
<feature type="transmembrane region" description="Helical" evidence="6">
    <location>
        <begin position="92"/>
        <end position="112"/>
    </location>
</feature>
<dbReference type="InterPro" id="IPR001851">
    <property type="entry name" value="ABC_transp_permease"/>
</dbReference>
<name>A0A4R3KE97_9FIRM</name>
<evidence type="ECO:0000256" key="2">
    <source>
        <dbReference type="ARBA" id="ARBA00022475"/>
    </source>
</evidence>
<dbReference type="AlphaFoldDB" id="A0A4R3KE97"/>
<feature type="transmembrane region" description="Helical" evidence="6">
    <location>
        <begin position="159"/>
        <end position="180"/>
    </location>
</feature>
<dbReference type="PANTHER" id="PTHR32196">
    <property type="entry name" value="ABC TRANSPORTER PERMEASE PROTEIN YPHD-RELATED-RELATED"/>
    <property type="match status" value="1"/>
</dbReference>
<dbReference type="GO" id="GO:0022857">
    <property type="term" value="F:transmembrane transporter activity"/>
    <property type="evidence" value="ECO:0007669"/>
    <property type="project" value="InterPro"/>
</dbReference>
<proteinExistence type="predicted"/>
<dbReference type="EMBL" id="SLZZ01000003">
    <property type="protein sequence ID" value="TCS81644.1"/>
    <property type="molecule type" value="Genomic_DNA"/>
</dbReference>
<feature type="transmembrane region" description="Helical" evidence="6">
    <location>
        <begin position="118"/>
        <end position="139"/>
    </location>
</feature>
<evidence type="ECO:0000256" key="6">
    <source>
        <dbReference type="SAM" id="Phobius"/>
    </source>
</evidence>
<evidence type="ECO:0000256" key="1">
    <source>
        <dbReference type="ARBA" id="ARBA00004651"/>
    </source>
</evidence>
<feature type="transmembrane region" description="Helical" evidence="6">
    <location>
        <begin position="290"/>
        <end position="308"/>
    </location>
</feature>
<keyword evidence="8" id="KW-1185">Reference proteome</keyword>
<keyword evidence="3 6" id="KW-0812">Transmembrane</keyword>
<dbReference type="Proteomes" id="UP000295726">
    <property type="component" value="Unassembled WGS sequence"/>
</dbReference>
<accession>A0A4R3KE97</accession>
<gene>
    <name evidence="7" type="ORF">EDD59_10360</name>
</gene>
<comment type="subcellular location">
    <subcellularLocation>
        <location evidence="1">Cell membrane</location>
        <topology evidence="1">Multi-pass membrane protein</topology>
    </subcellularLocation>
</comment>
<evidence type="ECO:0000313" key="7">
    <source>
        <dbReference type="EMBL" id="TCS81644.1"/>
    </source>
</evidence>